<feature type="transmembrane region" description="Helical" evidence="8">
    <location>
        <begin position="123"/>
        <end position="144"/>
    </location>
</feature>
<accession>A0A7Z2GFQ3</accession>
<dbReference type="OrthoDB" id="9810181at2"/>
<dbReference type="InterPro" id="IPR050277">
    <property type="entry name" value="Sodium:Solute_Symporter"/>
</dbReference>
<feature type="transmembrane region" description="Helical" evidence="8">
    <location>
        <begin position="409"/>
        <end position="428"/>
    </location>
</feature>
<dbReference type="PANTHER" id="PTHR48086">
    <property type="entry name" value="SODIUM/PROLINE SYMPORTER-RELATED"/>
    <property type="match status" value="1"/>
</dbReference>
<proteinExistence type="inferred from homology"/>
<feature type="transmembrane region" description="Helical" evidence="8">
    <location>
        <begin position="47"/>
        <end position="74"/>
    </location>
</feature>
<evidence type="ECO:0000313" key="9">
    <source>
        <dbReference type="EMBL" id="QGZ60956.1"/>
    </source>
</evidence>
<dbReference type="Pfam" id="PF00474">
    <property type="entry name" value="SSF"/>
    <property type="match status" value="1"/>
</dbReference>
<dbReference type="CDD" id="cd10322">
    <property type="entry name" value="SLC5sbd"/>
    <property type="match status" value="1"/>
</dbReference>
<feature type="transmembrane region" description="Helical" evidence="8">
    <location>
        <begin position="474"/>
        <end position="496"/>
    </location>
</feature>
<name>A0A7Z2GFQ3_9BURK</name>
<sequence length="516" mass="55285">MNITATFVFVLFFIGVTIIGFLAAHWRKGDLAHLDEWGLGGRRFGTIVTWFLLGGDLYTAYTFVAVPALVFGAGATGFFALPYTILIYPFAFVVFPKLWAIAKRHHYVTSADFVSARYGSRMLALAIAVTGIVATMPYIALQLVGIEVVIGALGFDTTGFVGDLPLIIAFAILAAYTYTSGLRAPAMIAVVKDLLIYITIAVAIIVIPAQMGGFGHIFASVPPAKLLLKAPDASSLNGYSAYATLAVGSALALFLYPHSITAVLSSSSGNTIRRNMAMLPAYSLVLGLLALLGFMALASGVKDMPQYAPYFKAFGPNFAVPALFLHFFPSWFVGVAFAAIGIGALVPAAIMSIAAANLYTRNIHKEFINRGMNHEQETNIAKLVSLIVKVGAVAFILGLPLTYAIQLQLLGGIWIIQTLPAIVLGLYTRMLDYRGLLIGWAAGIGVGTWMAISLKLKGSIFVLHLFGTDVPGYAAVWALVVNLVVSVVVSALVHMFGMQKPEDRTRPEDYLDVVEG</sequence>
<dbReference type="EMBL" id="CP046913">
    <property type="protein sequence ID" value="QGZ60956.1"/>
    <property type="molecule type" value="Genomic_DNA"/>
</dbReference>
<dbReference type="Gene3D" id="1.20.1730.10">
    <property type="entry name" value="Sodium/glucose cotransporter"/>
    <property type="match status" value="1"/>
</dbReference>
<protein>
    <submittedName>
        <fullName evidence="9">Sodium:solute symporter</fullName>
    </submittedName>
</protein>
<keyword evidence="4 8" id="KW-0812">Transmembrane</keyword>
<feature type="transmembrane region" description="Helical" evidence="8">
    <location>
        <begin position="6"/>
        <end position="26"/>
    </location>
</feature>
<evidence type="ECO:0000256" key="1">
    <source>
        <dbReference type="ARBA" id="ARBA00004141"/>
    </source>
</evidence>
<organism evidence="9 10">
    <name type="scientific">Paraburkholderia acidisoli</name>
    <dbReference type="NCBI Taxonomy" id="2571748"/>
    <lineage>
        <taxon>Bacteria</taxon>
        <taxon>Pseudomonadati</taxon>
        <taxon>Pseudomonadota</taxon>
        <taxon>Betaproteobacteria</taxon>
        <taxon>Burkholderiales</taxon>
        <taxon>Burkholderiaceae</taxon>
        <taxon>Paraburkholderia</taxon>
    </lineage>
</organism>
<dbReference type="KEGG" id="pacs:FAZ98_03940"/>
<dbReference type="PROSITE" id="PS50283">
    <property type="entry name" value="NA_SOLUT_SYMP_3"/>
    <property type="match status" value="1"/>
</dbReference>
<dbReference type="NCBIfam" id="NF046076">
    <property type="entry name" value="monocarbox_MctP"/>
    <property type="match status" value="1"/>
</dbReference>
<keyword evidence="5 8" id="KW-1133">Transmembrane helix</keyword>
<evidence type="ECO:0000256" key="8">
    <source>
        <dbReference type="SAM" id="Phobius"/>
    </source>
</evidence>
<reference evidence="9 10" key="1">
    <citation type="submission" date="2019-12" db="EMBL/GenBank/DDBJ databases">
        <title>Paraburkholderia acidiphila 7Q-K02 sp. nov and Paraburkholderia acidisoli DHF22 sp. nov., two strains isolated from forest soil.</title>
        <authorList>
            <person name="Gao Z."/>
            <person name="Qiu L."/>
        </authorList>
    </citation>
    <scope>NUCLEOTIDE SEQUENCE [LARGE SCALE GENOMIC DNA]</scope>
    <source>
        <strain evidence="9 10">DHF22</strain>
    </source>
</reference>
<dbReference type="InterPro" id="IPR038377">
    <property type="entry name" value="Na/Glc_symporter_sf"/>
</dbReference>
<comment type="similarity">
    <text evidence="2 7">Belongs to the sodium:solute symporter (SSF) (TC 2.A.21) family.</text>
</comment>
<feature type="transmembrane region" description="Helical" evidence="8">
    <location>
        <begin position="435"/>
        <end position="454"/>
    </location>
</feature>
<feature type="transmembrane region" description="Helical" evidence="8">
    <location>
        <begin position="277"/>
        <end position="298"/>
    </location>
</feature>
<feature type="transmembrane region" description="Helical" evidence="8">
    <location>
        <begin position="331"/>
        <end position="359"/>
    </location>
</feature>
<feature type="transmembrane region" description="Helical" evidence="8">
    <location>
        <begin position="380"/>
        <end position="403"/>
    </location>
</feature>
<feature type="transmembrane region" description="Helical" evidence="8">
    <location>
        <begin position="80"/>
        <end position="102"/>
    </location>
</feature>
<feature type="transmembrane region" description="Helical" evidence="8">
    <location>
        <begin position="194"/>
        <end position="219"/>
    </location>
</feature>
<evidence type="ECO:0000256" key="4">
    <source>
        <dbReference type="ARBA" id="ARBA00022692"/>
    </source>
</evidence>
<dbReference type="RefSeq" id="WP_158948978.1">
    <property type="nucleotide sequence ID" value="NZ_CP046913.1"/>
</dbReference>
<keyword evidence="6 8" id="KW-0472">Membrane</keyword>
<evidence type="ECO:0000256" key="6">
    <source>
        <dbReference type="ARBA" id="ARBA00023136"/>
    </source>
</evidence>
<dbReference type="GO" id="GO:0022857">
    <property type="term" value="F:transmembrane transporter activity"/>
    <property type="evidence" value="ECO:0007669"/>
    <property type="project" value="InterPro"/>
</dbReference>
<evidence type="ECO:0000256" key="5">
    <source>
        <dbReference type="ARBA" id="ARBA00022989"/>
    </source>
</evidence>
<evidence type="ECO:0000256" key="2">
    <source>
        <dbReference type="ARBA" id="ARBA00006434"/>
    </source>
</evidence>
<dbReference type="InterPro" id="IPR001734">
    <property type="entry name" value="Na/solute_symporter"/>
</dbReference>
<feature type="transmembrane region" description="Helical" evidence="8">
    <location>
        <begin position="239"/>
        <end position="256"/>
    </location>
</feature>
<dbReference type="Proteomes" id="UP000433577">
    <property type="component" value="Chromosome 1"/>
</dbReference>
<feature type="transmembrane region" description="Helical" evidence="8">
    <location>
        <begin position="164"/>
        <end position="182"/>
    </location>
</feature>
<evidence type="ECO:0000256" key="3">
    <source>
        <dbReference type="ARBA" id="ARBA00022448"/>
    </source>
</evidence>
<dbReference type="PANTHER" id="PTHR48086:SF8">
    <property type="entry name" value="MONOCARBOXYLIC ACID PERMEASE"/>
    <property type="match status" value="1"/>
</dbReference>
<comment type="subcellular location">
    <subcellularLocation>
        <location evidence="1">Membrane</location>
        <topology evidence="1">Multi-pass membrane protein</topology>
    </subcellularLocation>
</comment>
<evidence type="ECO:0000256" key="7">
    <source>
        <dbReference type="RuleBase" id="RU362091"/>
    </source>
</evidence>
<keyword evidence="10" id="KW-1185">Reference proteome</keyword>
<dbReference type="AlphaFoldDB" id="A0A7Z2GFQ3"/>
<evidence type="ECO:0000313" key="10">
    <source>
        <dbReference type="Proteomes" id="UP000433577"/>
    </source>
</evidence>
<dbReference type="GO" id="GO:0005886">
    <property type="term" value="C:plasma membrane"/>
    <property type="evidence" value="ECO:0007669"/>
    <property type="project" value="TreeGrafter"/>
</dbReference>
<keyword evidence="3" id="KW-0813">Transport</keyword>
<gene>
    <name evidence="9" type="ORF">FAZ98_03940</name>
</gene>